<sequence>MASVPFWEESYKDDKISAFGTNPNPEVKEFIELFQKSWNVLEAGCGEAKNSIYLASNGFERVNAFDISENAIAKVKKIAAKNEVELNSFTQDLCTFPWKENYDLVISYGTLHFVAKEGWHHFIQEAKEHTNVGGIHIIQIFTNKVPASPDIEEFAVGLADEGELQGFYQGWKILSLKAFVLEDEHPGAPKHYHAINKIVAQKL</sequence>
<organism evidence="2 3">
    <name type="scientific">[Clostridium] fimetarium</name>
    <dbReference type="NCBI Taxonomy" id="99656"/>
    <lineage>
        <taxon>Bacteria</taxon>
        <taxon>Bacillati</taxon>
        <taxon>Bacillota</taxon>
        <taxon>Clostridia</taxon>
        <taxon>Lachnospirales</taxon>
        <taxon>Lachnospiraceae</taxon>
    </lineage>
</organism>
<keyword evidence="3" id="KW-1185">Reference proteome</keyword>
<dbReference type="RefSeq" id="WP_170841393.1">
    <property type="nucleotide sequence ID" value="NZ_FOJI01000009.1"/>
</dbReference>
<gene>
    <name evidence="2" type="ORF">SAMN05421659_109116</name>
</gene>
<dbReference type="InterPro" id="IPR015985">
    <property type="entry name" value="TehB-like_dom"/>
</dbReference>
<dbReference type="PANTHER" id="PTHR43861">
    <property type="entry name" value="TRANS-ACONITATE 2-METHYLTRANSFERASE-RELATED"/>
    <property type="match status" value="1"/>
</dbReference>
<protein>
    <submittedName>
        <fullName evidence="2">Tellurite resistance protein TehB</fullName>
    </submittedName>
</protein>
<dbReference type="AlphaFoldDB" id="A0A1I0QUK3"/>
<dbReference type="STRING" id="99656.SAMN05421659_109116"/>
<accession>A0A1I0QUK3</accession>
<dbReference type="SUPFAM" id="SSF53335">
    <property type="entry name" value="S-adenosyl-L-methionine-dependent methyltransferases"/>
    <property type="match status" value="1"/>
</dbReference>
<dbReference type="Gene3D" id="3.40.50.150">
    <property type="entry name" value="Vaccinia Virus protein VP39"/>
    <property type="match status" value="1"/>
</dbReference>
<dbReference type="CDD" id="cd02440">
    <property type="entry name" value="AdoMet_MTases"/>
    <property type="match status" value="1"/>
</dbReference>
<feature type="domain" description="Tellurite resistance methyltransferase TehB-like" evidence="1">
    <location>
        <begin position="21"/>
        <end position="175"/>
    </location>
</feature>
<evidence type="ECO:0000313" key="2">
    <source>
        <dbReference type="EMBL" id="SEW31066.1"/>
    </source>
</evidence>
<evidence type="ECO:0000259" key="1">
    <source>
        <dbReference type="Pfam" id="PF03848"/>
    </source>
</evidence>
<dbReference type="EMBL" id="FOJI01000009">
    <property type="protein sequence ID" value="SEW31066.1"/>
    <property type="molecule type" value="Genomic_DNA"/>
</dbReference>
<dbReference type="InterPro" id="IPR029063">
    <property type="entry name" value="SAM-dependent_MTases_sf"/>
</dbReference>
<name>A0A1I0QUK3_9FIRM</name>
<evidence type="ECO:0000313" key="3">
    <source>
        <dbReference type="Proteomes" id="UP000199701"/>
    </source>
</evidence>
<proteinExistence type="predicted"/>
<reference evidence="2 3" key="1">
    <citation type="submission" date="2016-10" db="EMBL/GenBank/DDBJ databases">
        <authorList>
            <person name="de Groot N.N."/>
        </authorList>
    </citation>
    <scope>NUCLEOTIDE SEQUENCE [LARGE SCALE GENOMIC DNA]</scope>
    <source>
        <strain evidence="2 3">DSM 9179</strain>
    </source>
</reference>
<dbReference type="Proteomes" id="UP000199701">
    <property type="component" value="Unassembled WGS sequence"/>
</dbReference>
<dbReference type="Pfam" id="PF03848">
    <property type="entry name" value="TehB"/>
    <property type="match status" value="1"/>
</dbReference>